<sequence length="311" mass="36199">MPDCQEGVTMSYRLRADESVETGIQRIVIEQIDRARRELQDEDRVAAIHHFRQRCKKIRAALRLVRPALGKHFARENERFRDLGRSVAGARDSQMLVETFDHLLEQGDGGSDRRRFAPIRNVLVARRTAALESSDNEDRIARLDKAMMEARAEVPEWSLRREGFAAVRGGLDRTYYRAGRSMHVARKKARASDYHEWRKRVKYHRYHCDLLRNIWKAPMKARGQELHRLSDLLGEEHDLAVLEEVVRNPANDLARYKYQPALLELISQRRAALQQAVMPLGQCLFDEQSEALGDRLALYWQAWQTMWATGQ</sequence>
<dbReference type="Pfam" id="PF05235">
    <property type="entry name" value="CHAD"/>
    <property type="match status" value="1"/>
</dbReference>
<dbReference type="AlphaFoldDB" id="A0A5C1A2E9"/>
<gene>
    <name evidence="2" type="ORF">FY550_16210</name>
</gene>
<keyword evidence="3" id="KW-1185">Reference proteome</keyword>
<reference evidence="2 3" key="1">
    <citation type="submission" date="2019-08" db="EMBL/GenBank/DDBJ databases">
        <title>Complete genome sequence of Kushneria sp. YCWA18, a halophilic phosphate-solubilizing bacterium isolated from Daqiao saltern in China.</title>
        <authorList>
            <person name="Du G.-X."/>
            <person name="Qu L.-Y."/>
        </authorList>
    </citation>
    <scope>NUCLEOTIDE SEQUENCE [LARGE SCALE GENOMIC DNA]</scope>
    <source>
        <strain evidence="2 3">YCWA18</strain>
    </source>
</reference>
<organism evidence="2 3">
    <name type="scientific">Kushneria phosphatilytica</name>
    <dbReference type="NCBI Taxonomy" id="657387"/>
    <lineage>
        <taxon>Bacteria</taxon>
        <taxon>Pseudomonadati</taxon>
        <taxon>Pseudomonadota</taxon>
        <taxon>Gammaproteobacteria</taxon>
        <taxon>Oceanospirillales</taxon>
        <taxon>Halomonadaceae</taxon>
        <taxon>Kushneria</taxon>
    </lineage>
</organism>
<dbReference type="OrthoDB" id="9810907at2"/>
<dbReference type="PROSITE" id="PS51708">
    <property type="entry name" value="CHAD"/>
    <property type="match status" value="1"/>
</dbReference>
<dbReference type="PANTHER" id="PTHR39339">
    <property type="entry name" value="SLR1444 PROTEIN"/>
    <property type="match status" value="1"/>
</dbReference>
<dbReference type="EMBL" id="CP043420">
    <property type="protein sequence ID" value="QEL12531.1"/>
    <property type="molecule type" value="Genomic_DNA"/>
</dbReference>
<dbReference type="Gene3D" id="1.40.20.10">
    <property type="entry name" value="CHAD domain"/>
    <property type="match status" value="1"/>
</dbReference>
<dbReference type="InterPro" id="IPR007899">
    <property type="entry name" value="CHAD_dom"/>
</dbReference>
<accession>A0A5C1A2E9</accession>
<dbReference type="InterPro" id="IPR038186">
    <property type="entry name" value="CHAD_dom_sf"/>
</dbReference>
<evidence type="ECO:0000259" key="1">
    <source>
        <dbReference type="PROSITE" id="PS51708"/>
    </source>
</evidence>
<protein>
    <submittedName>
        <fullName evidence="2">CHAD domain-containing protein</fullName>
    </submittedName>
</protein>
<dbReference type="PANTHER" id="PTHR39339:SF1">
    <property type="entry name" value="CHAD DOMAIN-CONTAINING PROTEIN"/>
    <property type="match status" value="1"/>
</dbReference>
<name>A0A5C1A2E9_9GAMM</name>
<proteinExistence type="predicted"/>
<dbReference type="SMART" id="SM00880">
    <property type="entry name" value="CHAD"/>
    <property type="match status" value="1"/>
</dbReference>
<dbReference type="Proteomes" id="UP000322553">
    <property type="component" value="Chromosome"/>
</dbReference>
<evidence type="ECO:0000313" key="3">
    <source>
        <dbReference type="Proteomes" id="UP000322553"/>
    </source>
</evidence>
<feature type="domain" description="CHAD" evidence="1">
    <location>
        <begin position="17"/>
        <end position="308"/>
    </location>
</feature>
<evidence type="ECO:0000313" key="2">
    <source>
        <dbReference type="EMBL" id="QEL12531.1"/>
    </source>
</evidence>
<dbReference type="KEGG" id="kuy:FY550_16210"/>